<dbReference type="EMBL" id="JBHTLN010000001">
    <property type="protein sequence ID" value="MFD1122022.1"/>
    <property type="molecule type" value="Genomic_DNA"/>
</dbReference>
<dbReference type="Gene3D" id="3.40.960.10">
    <property type="entry name" value="VSR Endonuclease"/>
    <property type="match status" value="1"/>
</dbReference>
<dbReference type="InterPro" id="IPR024402">
    <property type="entry name" value="DUF2726"/>
</dbReference>
<gene>
    <name evidence="3" type="ORF">ACFQ2T_05875</name>
</gene>
<comment type="caution">
    <text evidence="3">The sequence shown here is derived from an EMBL/GenBank/DDBJ whole genome shotgun (WGS) entry which is preliminary data.</text>
</comment>
<accession>A0ABW3PAN7</accession>
<reference evidence="4" key="1">
    <citation type="journal article" date="2019" name="Int. J. Syst. Evol. Microbiol.">
        <title>The Global Catalogue of Microorganisms (GCM) 10K type strain sequencing project: providing services to taxonomists for standard genome sequencing and annotation.</title>
        <authorList>
            <consortium name="The Broad Institute Genomics Platform"/>
            <consortium name="The Broad Institute Genome Sequencing Center for Infectious Disease"/>
            <person name="Wu L."/>
            <person name="Ma J."/>
        </authorList>
    </citation>
    <scope>NUCLEOTIDE SEQUENCE [LARGE SCALE GENOMIC DNA]</scope>
    <source>
        <strain evidence="4">CCUG 58411</strain>
    </source>
</reference>
<dbReference type="RefSeq" id="WP_379031784.1">
    <property type="nucleotide sequence ID" value="NZ_JBHTLN010000001.1"/>
</dbReference>
<keyword evidence="4" id="KW-1185">Reference proteome</keyword>
<protein>
    <submittedName>
        <fullName evidence="3">DUF2726 domain-containing protein</fullName>
    </submittedName>
</protein>
<keyword evidence="1" id="KW-0812">Transmembrane</keyword>
<dbReference type="Pfam" id="PF10881">
    <property type="entry name" value="DUF2726"/>
    <property type="match status" value="1"/>
</dbReference>
<proteinExistence type="predicted"/>
<organism evidence="3 4">
    <name type="scientific">Methylophilus flavus</name>
    <dbReference type="NCBI Taxonomy" id="640084"/>
    <lineage>
        <taxon>Bacteria</taxon>
        <taxon>Pseudomonadati</taxon>
        <taxon>Pseudomonadota</taxon>
        <taxon>Betaproteobacteria</taxon>
        <taxon>Nitrosomonadales</taxon>
        <taxon>Methylophilaceae</taxon>
        <taxon>Methylophilus</taxon>
    </lineage>
</organism>
<evidence type="ECO:0000313" key="4">
    <source>
        <dbReference type="Proteomes" id="UP001597206"/>
    </source>
</evidence>
<name>A0ABW3PAN7_9PROT</name>
<feature type="domain" description="DUF2726" evidence="2">
    <location>
        <begin position="54"/>
        <end position="169"/>
    </location>
</feature>
<evidence type="ECO:0000313" key="3">
    <source>
        <dbReference type="EMBL" id="MFD1122022.1"/>
    </source>
</evidence>
<evidence type="ECO:0000256" key="1">
    <source>
        <dbReference type="SAM" id="Phobius"/>
    </source>
</evidence>
<keyword evidence="1" id="KW-1133">Transmembrane helix</keyword>
<keyword evidence="1" id="KW-0472">Membrane</keyword>
<evidence type="ECO:0000259" key="2">
    <source>
        <dbReference type="Pfam" id="PF10881"/>
    </source>
</evidence>
<sequence length="185" mass="21181">MKLQLLAFFNGIPQFVLVSVLIVLILLFFRKQLFTARTPTGSKRKDEAWPFYAKQLLSQPEQILFHRLVKALPEHIILAQVQVSQVLGVHKGFNFYEWNNRINRLSYDFVVCKKDGTVLAVIELDDKSHDSAERIEADKRKDRATVAAGIEMIRWHVKSMPDGDVIKDAFALLPVSQSFKQSSNP</sequence>
<feature type="transmembrane region" description="Helical" evidence="1">
    <location>
        <begin position="6"/>
        <end position="29"/>
    </location>
</feature>
<dbReference type="Proteomes" id="UP001597206">
    <property type="component" value="Unassembled WGS sequence"/>
</dbReference>